<dbReference type="EMBL" id="JAUTXU010000009">
    <property type="protein sequence ID" value="KAK3723557.1"/>
    <property type="molecule type" value="Genomic_DNA"/>
</dbReference>
<keyword evidence="2" id="KW-1185">Reference proteome</keyword>
<accession>A0ACC3NW96</accession>
<dbReference type="Proteomes" id="UP001281147">
    <property type="component" value="Unassembled WGS sequence"/>
</dbReference>
<reference evidence="1" key="1">
    <citation type="submission" date="2023-07" db="EMBL/GenBank/DDBJ databases">
        <title>Black Yeasts Isolated from many extreme environments.</title>
        <authorList>
            <person name="Coleine C."/>
            <person name="Stajich J.E."/>
            <person name="Selbmann L."/>
        </authorList>
    </citation>
    <scope>NUCLEOTIDE SEQUENCE</scope>
    <source>
        <strain evidence="1">CCFEE 5714</strain>
    </source>
</reference>
<comment type="caution">
    <text evidence="1">The sequence shown here is derived from an EMBL/GenBank/DDBJ whole genome shotgun (WGS) entry which is preliminary data.</text>
</comment>
<proteinExistence type="predicted"/>
<evidence type="ECO:0000313" key="2">
    <source>
        <dbReference type="Proteomes" id="UP001281147"/>
    </source>
</evidence>
<gene>
    <name evidence="1" type="ORF">LTR37_001809</name>
</gene>
<protein>
    <submittedName>
        <fullName evidence="1">Uncharacterized protein</fullName>
    </submittedName>
</protein>
<evidence type="ECO:0000313" key="1">
    <source>
        <dbReference type="EMBL" id="KAK3723557.1"/>
    </source>
</evidence>
<organism evidence="1 2">
    <name type="scientific">Vermiconidia calcicola</name>
    <dbReference type="NCBI Taxonomy" id="1690605"/>
    <lineage>
        <taxon>Eukaryota</taxon>
        <taxon>Fungi</taxon>
        <taxon>Dikarya</taxon>
        <taxon>Ascomycota</taxon>
        <taxon>Pezizomycotina</taxon>
        <taxon>Dothideomycetes</taxon>
        <taxon>Dothideomycetidae</taxon>
        <taxon>Mycosphaerellales</taxon>
        <taxon>Extremaceae</taxon>
        <taxon>Vermiconidia</taxon>
    </lineage>
</organism>
<name>A0ACC3NW96_9PEZI</name>
<sequence length="614" mass="67782">MRPFKFFGVKEVNEADLNSRFDTFTPQSESEHKDAVDSSDKDLYSNDGVSISSGQDGVKKAQATTIVWTRKALIVAYALIFIIFFVNSFQQQISGNLLAYVTSAFLQHPLLATTNVVSQLVAGVIKLPVAKLMDIFGRPQGFVLMLSCAVIGTHTSDNLTNQNAELHSPGLIMMASTGSVEEYAAAQVFYWVGMNGLAYVLDVFIADTSSLKWRGLMFAFSTSPYIATTFAGPAAAQSFYNGAGWRWAYGTFCIVTPAMCAPFLWVFWHNQRLARKQGVLVDKRAASGRTWYQSLQYYLVEFDFIGMILIIAGWALLLLPLSLATSVASKWRSPSIIAMMVIGFLCLVAFFVHERFFARKQFLPFRLLTDRTVIGACLTAATLFVSFYCWDLYFNSFLQVVYNLSIEDAGYIYNIYNIGSCFWGIVVGFLIPLSGRFKWLALCAVPLMMLGTGLMIYFRQPHQPLGYVIMCQIFIAFAGGTLVVTQQVAIMAAVGPENVAVALAIEALFTAVGGAIGTSVSGAIWTNTLPGQLQIYLPNNIKDEAANIFASLEVALSYEWGSAEREGIISAYAATQRYMCIAATAVLVLMFVWVGMWRDISVKDFKKPRGAKIV</sequence>